<proteinExistence type="predicted"/>
<evidence type="ECO:0000313" key="2">
    <source>
        <dbReference type="EMBL" id="GHF23695.1"/>
    </source>
</evidence>
<dbReference type="AlphaFoldDB" id="A0A919AUE7"/>
<evidence type="ECO:0000313" key="3">
    <source>
        <dbReference type="Proteomes" id="UP000638313"/>
    </source>
</evidence>
<evidence type="ECO:0000256" key="1">
    <source>
        <dbReference type="SAM" id="Phobius"/>
    </source>
</evidence>
<keyword evidence="3" id="KW-1185">Reference proteome</keyword>
<name>A0A919AUE7_9ACTN</name>
<protein>
    <submittedName>
        <fullName evidence="2">Uncharacterized protein</fullName>
    </submittedName>
</protein>
<reference evidence="2" key="1">
    <citation type="journal article" date="2014" name="Int. J. Syst. Evol. Microbiol.">
        <title>Complete genome sequence of Corynebacterium casei LMG S-19264T (=DSM 44701T), isolated from a smear-ripened cheese.</title>
        <authorList>
            <consortium name="US DOE Joint Genome Institute (JGI-PGF)"/>
            <person name="Walter F."/>
            <person name="Albersmeier A."/>
            <person name="Kalinowski J."/>
            <person name="Ruckert C."/>
        </authorList>
    </citation>
    <scope>NUCLEOTIDE SEQUENCE</scope>
    <source>
        <strain evidence="2">JCM 4059</strain>
    </source>
</reference>
<keyword evidence="1" id="KW-0812">Transmembrane</keyword>
<organism evidence="2 3">
    <name type="scientific">Streptomyces mashuensis</name>
    <dbReference type="NCBI Taxonomy" id="33904"/>
    <lineage>
        <taxon>Bacteria</taxon>
        <taxon>Bacillati</taxon>
        <taxon>Actinomycetota</taxon>
        <taxon>Actinomycetes</taxon>
        <taxon>Kitasatosporales</taxon>
        <taxon>Streptomycetaceae</taxon>
        <taxon>Streptomyces</taxon>
    </lineage>
</organism>
<keyword evidence="1" id="KW-0472">Membrane</keyword>
<comment type="caution">
    <text evidence="2">The sequence shown here is derived from an EMBL/GenBank/DDBJ whole genome shotgun (WGS) entry which is preliminary data.</text>
</comment>
<feature type="transmembrane region" description="Helical" evidence="1">
    <location>
        <begin position="21"/>
        <end position="39"/>
    </location>
</feature>
<sequence length="77" mass="8295">MAVRPSAHPPRRRAVEHVARALVLVSAVVWCGAVLRILTHPGHTGFVEGLLAAGGWSLSLLPVHCTPRSRRGGERED</sequence>
<dbReference type="EMBL" id="BNBD01000001">
    <property type="protein sequence ID" value="GHF23695.1"/>
    <property type="molecule type" value="Genomic_DNA"/>
</dbReference>
<keyword evidence="1" id="KW-1133">Transmembrane helix</keyword>
<gene>
    <name evidence="2" type="ORF">GCM10010218_00140</name>
</gene>
<dbReference type="RefSeq" id="WP_229890382.1">
    <property type="nucleotide sequence ID" value="NZ_BNBD01000001.1"/>
</dbReference>
<dbReference type="Proteomes" id="UP000638313">
    <property type="component" value="Unassembled WGS sequence"/>
</dbReference>
<accession>A0A919AUE7</accession>
<reference evidence="2" key="2">
    <citation type="submission" date="2020-09" db="EMBL/GenBank/DDBJ databases">
        <authorList>
            <person name="Sun Q."/>
            <person name="Ohkuma M."/>
        </authorList>
    </citation>
    <scope>NUCLEOTIDE SEQUENCE</scope>
    <source>
        <strain evidence="2">JCM 4059</strain>
    </source>
</reference>